<dbReference type="SUPFAM" id="SSF53850">
    <property type="entry name" value="Periplasmic binding protein-like II"/>
    <property type="match status" value="1"/>
</dbReference>
<accession>A0A917TEV9</accession>
<dbReference type="PANTHER" id="PTHR30024">
    <property type="entry name" value="ALIPHATIC SULFONATES-BINDING PROTEIN-RELATED"/>
    <property type="match status" value="1"/>
</dbReference>
<dbReference type="AlphaFoldDB" id="A0A917TEV9"/>
<reference evidence="2" key="2">
    <citation type="submission" date="2020-09" db="EMBL/GenBank/DDBJ databases">
        <authorList>
            <person name="Sun Q."/>
            <person name="Zhou Y."/>
        </authorList>
    </citation>
    <scope>NUCLEOTIDE SEQUENCE</scope>
    <source>
        <strain evidence="2">CGMCC 1.6333</strain>
    </source>
</reference>
<evidence type="ECO:0000313" key="2">
    <source>
        <dbReference type="EMBL" id="GGM19666.1"/>
    </source>
</evidence>
<proteinExistence type="predicted"/>
<organism evidence="2 3">
    <name type="scientific">Paraliobacillus quinghaiensis</name>
    <dbReference type="NCBI Taxonomy" id="470815"/>
    <lineage>
        <taxon>Bacteria</taxon>
        <taxon>Bacillati</taxon>
        <taxon>Bacillota</taxon>
        <taxon>Bacilli</taxon>
        <taxon>Bacillales</taxon>
        <taxon>Bacillaceae</taxon>
        <taxon>Paraliobacillus</taxon>
    </lineage>
</organism>
<feature type="signal peptide" evidence="1">
    <location>
        <begin position="1"/>
        <end position="22"/>
    </location>
</feature>
<dbReference type="Pfam" id="PF13379">
    <property type="entry name" value="NMT1_2"/>
    <property type="match status" value="1"/>
</dbReference>
<dbReference type="Proteomes" id="UP000618460">
    <property type="component" value="Unassembled WGS sequence"/>
</dbReference>
<evidence type="ECO:0000313" key="3">
    <source>
        <dbReference type="Proteomes" id="UP000618460"/>
    </source>
</evidence>
<gene>
    <name evidence="2" type="ORF">GCM10011351_01900</name>
</gene>
<keyword evidence="3" id="KW-1185">Reference proteome</keyword>
<feature type="chain" id="PRO_5038757880" description="ABC transporter substrate-binding protein" evidence="1">
    <location>
        <begin position="23"/>
        <end position="309"/>
    </location>
</feature>
<evidence type="ECO:0000256" key="1">
    <source>
        <dbReference type="SAM" id="SignalP"/>
    </source>
</evidence>
<reference evidence="2" key="1">
    <citation type="journal article" date="2014" name="Int. J. Syst. Evol. Microbiol.">
        <title>Complete genome sequence of Corynebacterium casei LMG S-19264T (=DSM 44701T), isolated from a smear-ripened cheese.</title>
        <authorList>
            <consortium name="US DOE Joint Genome Institute (JGI-PGF)"/>
            <person name="Walter F."/>
            <person name="Albersmeier A."/>
            <person name="Kalinowski J."/>
            <person name="Ruckert C."/>
        </authorList>
    </citation>
    <scope>NUCLEOTIDE SEQUENCE</scope>
    <source>
        <strain evidence="2">CGMCC 1.6333</strain>
    </source>
</reference>
<dbReference type="RefSeq" id="WP_162879121.1">
    <property type="nucleotide sequence ID" value="NZ_BMLG01000001.1"/>
</dbReference>
<protein>
    <recommendedName>
        <fullName evidence="4">ABC transporter substrate-binding protein</fullName>
    </recommendedName>
</protein>
<evidence type="ECO:0008006" key="4">
    <source>
        <dbReference type="Google" id="ProtNLM"/>
    </source>
</evidence>
<dbReference type="EMBL" id="BMLG01000001">
    <property type="protein sequence ID" value="GGM19666.1"/>
    <property type="molecule type" value="Genomic_DNA"/>
</dbReference>
<comment type="caution">
    <text evidence="2">The sequence shown here is derived from an EMBL/GenBank/DDBJ whole genome shotgun (WGS) entry which is preliminary data.</text>
</comment>
<dbReference type="PROSITE" id="PS51257">
    <property type="entry name" value="PROKAR_LIPOPROTEIN"/>
    <property type="match status" value="1"/>
</dbReference>
<name>A0A917TEV9_9BACI</name>
<sequence>MNILKKISVTTLLILVLAACGAGDEPAEGDAPKTVELSIGLMPAVDSAPIFLADKEGYFEELGLNLETTIYTNANNRQSALQTNEIDGTMTDLIAFLNNQHNGFETKIVTSTDGSFAFLVGENFDPEGTQQQLGLMEVSVSNYLADHYITPDYDLEKVYIAEIPARLEMLKSGNLDMGFFPEPIASMGELSGLTKLTSVTDDDGFTPEAMVFTPEALEEKSVAIERFIKGYNQAIEAINEDESLARDILIEVIDLNPASKELITLPTYHKARVPSEDYMNKVIDWVESIQDIDIDLDYSEMITEAYLES</sequence>
<dbReference type="Gene3D" id="3.40.190.10">
    <property type="entry name" value="Periplasmic binding protein-like II"/>
    <property type="match status" value="2"/>
</dbReference>
<keyword evidence="1" id="KW-0732">Signal</keyword>